<evidence type="ECO:0000313" key="2">
    <source>
        <dbReference type="EMBL" id="QLL64237.1"/>
    </source>
</evidence>
<organism evidence="2 3">
    <name type="scientific">Sinorhizobium mexicanum</name>
    <dbReference type="NCBI Taxonomy" id="375549"/>
    <lineage>
        <taxon>Bacteria</taxon>
        <taxon>Pseudomonadati</taxon>
        <taxon>Pseudomonadota</taxon>
        <taxon>Alphaproteobacteria</taxon>
        <taxon>Hyphomicrobiales</taxon>
        <taxon>Rhizobiaceae</taxon>
        <taxon>Sinorhizobium/Ensifer group</taxon>
        <taxon>Sinorhizobium</taxon>
    </lineage>
</organism>
<geneLocation type="plasmid" evidence="3">
    <name>pemeittgr7a</name>
</geneLocation>
<keyword evidence="3" id="KW-1185">Reference proteome</keyword>
<dbReference type="AlphaFoldDB" id="A0A859QQ64"/>
<evidence type="ECO:0000313" key="3">
    <source>
        <dbReference type="Proteomes" id="UP000510721"/>
    </source>
</evidence>
<reference evidence="2 3" key="1">
    <citation type="submission" date="2019-06" db="EMBL/GenBank/DDBJ databases">
        <title>Complete genome sequence of Ensifer mexicanus ITTG R7 isolated from nodules of Acacia angustissima (Mill.) Kuntze.</title>
        <authorList>
            <person name="Rincon-Rosales R."/>
            <person name="Rogel M.A."/>
            <person name="Guerrero G."/>
            <person name="Rincon-Molina C.I."/>
            <person name="Lopez-Lopez A."/>
            <person name="Martinez-Romero E."/>
        </authorList>
    </citation>
    <scope>NUCLEOTIDE SEQUENCE [LARGE SCALE GENOMIC DNA]</scope>
    <source>
        <strain evidence="2 3">ITTG R7</strain>
        <plasmid evidence="3">pemeittgr7a</plasmid>
    </source>
</reference>
<feature type="region of interest" description="Disordered" evidence="1">
    <location>
        <begin position="1"/>
        <end position="34"/>
    </location>
</feature>
<keyword evidence="2" id="KW-0614">Plasmid</keyword>
<name>A0A859QQ64_9HYPH</name>
<evidence type="ECO:0000256" key="1">
    <source>
        <dbReference type="SAM" id="MobiDB-lite"/>
    </source>
</evidence>
<sequence>MVTPSAAAAAQPVTQMTDVGAMPDDMSCPDEKQSLPCQKSCPLATICMAKCVPGVTQREFALFRPDRAVNVDRYMDRMRDPTIGAPPDRPPRT</sequence>
<accession>A0A859QQ64</accession>
<protein>
    <submittedName>
        <fullName evidence="2">Uncharacterized protein</fullName>
    </submittedName>
</protein>
<proteinExistence type="predicted"/>
<dbReference type="EMBL" id="CP041239">
    <property type="protein sequence ID" value="QLL64237.1"/>
    <property type="molecule type" value="Genomic_DNA"/>
</dbReference>
<gene>
    <name evidence="2" type="ORF">FKV68_21575</name>
</gene>
<feature type="region of interest" description="Disordered" evidence="1">
    <location>
        <begin position="74"/>
        <end position="93"/>
    </location>
</feature>
<dbReference type="KEGG" id="emx:FKV68_21575"/>
<dbReference type="Proteomes" id="UP000510721">
    <property type="component" value="Plasmid pEmeITTGR7a"/>
</dbReference>